<evidence type="ECO:0000256" key="1">
    <source>
        <dbReference type="SAM" id="MobiDB-lite"/>
    </source>
</evidence>
<accession>A0A4S8JIJ1</accession>
<dbReference type="Proteomes" id="UP000317650">
    <property type="component" value="Chromosome 7"/>
</dbReference>
<dbReference type="AlphaFoldDB" id="A0A4S8JIJ1"/>
<feature type="region of interest" description="Disordered" evidence="1">
    <location>
        <begin position="66"/>
        <end position="132"/>
    </location>
</feature>
<evidence type="ECO:0000313" key="3">
    <source>
        <dbReference type="Proteomes" id="UP000317650"/>
    </source>
</evidence>
<evidence type="ECO:0000313" key="2">
    <source>
        <dbReference type="EMBL" id="THU61877.1"/>
    </source>
</evidence>
<sequence>MKTQRRNLFPLFFSSYPRTVRPLLTHAPLAPCQTTSRSTFPLAPRCHRSPVFHGASDSGREANLWSLSEPKLEQSGNSYEISRSLKSTTKSVGFSNGDGGGGGQGQRGARGGMVVEEVGAHRVHGWQGGSQQ</sequence>
<protein>
    <submittedName>
        <fullName evidence="2">Uncharacterized protein</fullName>
    </submittedName>
</protein>
<gene>
    <name evidence="2" type="ORF">C4D60_Mb07t27880</name>
</gene>
<dbReference type="EMBL" id="PYDT01000005">
    <property type="protein sequence ID" value="THU61877.1"/>
    <property type="molecule type" value="Genomic_DNA"/>
</dbReference>
<name>A0A4S8JIJ1_MUSBA</name>
<keyword evidence="3" id="KW-1185">Reference proteome</keyword>
<feature type="compositionally biased region" description="Polar residues" evidence="1">
    <location>
        <begin position="74"/>
        <end position="94"/>
    </location>
</feature>
<reference evidence="2 3" key="1">
    <citation type="journal article" date="2019" name="Nat. Plants">
        <title>Genome sequencing of Musa balbisiana reveals subgenome evolution and function divergence in polyploid bananas.</title>
        <authorList>
            <person name="Yao X."/>
        </authorList>
    </citation>
    <scope>NUCLEOTIDE SEQUENCE [LARGE SCALE GENOMIC DNA]</scope>
    <source>
        <strain evidence="3">cv. DH-PKW</strain>
        <tissue evidence="2">Leaves</tissue>
    </source>
</reference>
<feature type="compositionally biased region" description="Gly residues" evidence="1">
    <location>
        <begin position="96"/>
        <end position="111"/>
    </location>
</feature>
<comment type="caution">
    <text evidence="2">The sequence shown here is derived from an EMBL/GenBank/DDBJ whole genome shotgun (WGS) entry which is preliminary data.</text>
</comment>
<proteinExistence type="predicted"/>
<organism evidence="2 3">
    <name type="scientific">Musa balbisiana</name>
    <name type="common">Banana</name>
    <dbReference type="NCBI Taxonomy" id="52838"/>
    <lineage>
        <taxon>Eukaryota</taxon>
        <taxon>Viridiplantae</taxon>
        <taxon>Streptophyta</taxon>
        <taxon>Embryophyta</taxon>
        <taxon>Tracheophyta</taxon>
        <taxon>Spermatophyta</taxon>
        <taxon>Magnoliopsida</taxon>
        <taxon>Liliopsida</taxon>
        <taxon>Zingiberales</taxon>
        <taxon>Musaceae</taxon>
        <taxon>Musa</taxon>
    </lineage>
</organism>